<protein>
    <submittedName>
        <fullName evidence="6">Ferredoxin-type protein NapF</fullName>
    </submittedName>
</protein>
<evidence type="ECO:0000256" key="4">
    <source>
        <dbReference type="ARBA" id="ARBA00023014"/>
    </source>
</evidence>
<feature type="domain" description="4Fe-4S ferredoxin-type" evidence="5">
    <location>
        <begin position="144"/>
        <end position="173"/>
    </location>
</feature>
<dbReference type="SUPFAM" id="SSF54862">
    <property type="entry name" value="4Fe-4S ferredoxins"/>
    <property type="match status" value="1"/>
</dbReference>
<name>A0ABV2SM39_9GAMM</name>
<proteinExistence type="predicted"/>
<reference evidence="6 7" key="1">
    <citation type="submission" date="2024-06" db="EMBL/GenBank/DDBJ databases">
        <title>Genomic Encyclopedia of Type Strains, Phase V (KMG-V): Genome sequencing to study the core and pangenomes of soil and plant-associated prokaryotes.</title>
        <authorList>
            <person name="Whitman W."/>
        </authorList>
    </citation>
    <scope>NUCLEOTIDE SEQUENCE [LARGE SCALE GENOMIC DNA]</scope>
    <source>
        <strain evidence="6 7">NE40</strain>
    </source>
</reference>
<dbReference type="Pfam" id="PF12838">
    <property type="entry name" value="Fer4_7"/>
    <property type="match status" value="1"/>
</dbReference>
<evidence type="ECO:0000256" key="3">
    <source>
        <dbReference type="ARBA" id="ARBA00023004"/>
    </source>
</evidence>
<dbReference type="InterPro" id="IPR017896">
    <property type="entry name" value="4Fe4S_Fe-S-bd"/>
</dbReference>
<keyword evidence="2" id="KW-0479">Metal-binding</keyword>
<evidence type="ECO:0000259" key="5">
    <source>
        <dbReference type="PROSITE" id="PS51379"/>
    </source>
</evidence>
<dbReference type="PANTHER" id="PTHR24960">
    <property type="entry name" value="PHOTOSYSTEM I IRON-SULFUR CENTER-RELATED"/>
    <property type="match status" value="1"/>
</dbReference>
<dbReference type="PROSITE" id="PS00198">
    <property type="entry name" value="4FE4S_FER_1"/>
    <property type="match status" value="1"/>
</dbReference>
<dbReference type="InterPro" id="IPR050157">
    <property type="entry name" value="PSI_iron-sulfur_center"/>
</dbReference>
<keyword evidence="1" id="KW-0004">4Fe-4S</keyword>
<sequence length="178" mass="20162">MNNPEELASPNRRALFRRLVKPKPVELPESIYPRAPWAQDNQTFLALCNRCNQCIDTCPQRVIRRSEESHPVLEGLPVLSLDYGRCTFCSQCVDQCPTGALDKEDGRRIQAVARVSGHCQLTLNQPCDFCMDACEKDAIRIEDQRVQIDETLCTGCGECSLDCYDRAITLHKPEAFRT</sequence>
<dbReference type="PANTHER" id="PTHR24960:SF79">
    <property type="entry name" value="PHOTOSYSTEM I IRON-SULFUR CENTER"/>
    <property type="match status" value="1"/>
</dbReference>
<organism evidence="6 7">
    <name type="scientific">Endozoicomonas lisbonensis</name>
    <dbReference type="NCBI Taxonomy" id="3120522"/>
    <lineage>
        <taxon>Bacteria</taxon>
        <taxon>Pseudomonadati</taxon>
        <taxon>Pseudomonadota</taxon>
        <taxon>Gammaproteobacteria</taxon>
        <taxon>Oceanospirillales</taxon>
        <taxon>Endozoicomonadaceae</taxon>
        <taxon>Endozoicomonas</taxon>
    </lineage>
</organism>
<evidence type="ECO:0000256" key="1">
    <source>
        <dbReference type="ARBA" id="ARBA00022485"/>
    </source>
</evidence>
<evidence type="ECO:0000313" key="6">
    <source>
        <dbReference type="EMBL" id="MET4758825.1"/>
    </source>
</evidence>
<evidence type="ECO:0000313" key="7">
    <source>
        <dbReference type="Proteomes" id="UP001549366"/>
    </source>
</evidence>
<keyword evidence="3" id="KW-0408">Iron</keyword>
<dbReference type="PROSITE" id="PS51379">
    <property type="entry name" value="4FE4S_FER_2"/>
    <property type="match status" value="3"/>
</dbReference>
<gene>
    <name evidence="6" type="ORF">V5J35_004017</name>
</gene>
<dbReference type="Proteomes" id="UP001549366">
    <property type="component" value="Unassembled WGS sequence"/>
</dbReference>
<feature type="domain" description="4Fe-4S ferredoxin-type" evidence="5">
    <location>
        <begin position="77"/>
        <end position="106"/>
    </location>
</feature>
<dbReference type="RefSeq" id="WP_354008873.1">
    <property type="nucleotide sequence ID" value="NZ_JBEWTA010000001.1"/>
</dbReference>
<keyword evidence="7" id="KW-1185">Reference proteome</keyword>
<dbReference type="EMBL" id="JBEWTB010000002">
    <property type="protein sequence ID" value="MET4758825.1"/>
    <property type="molecule type" value="Genomic_DNA"/>
</dbReference>
<dbReference type="InterPro" id="IPR017900">
    <property type="entry name" value="4Fe4S_Fe_S_CS"/>
</dbReference>
<accession>A0ABV2SM39</accession>
<dbReference type="Gene3D" id="3.30.70.3270">
    <property type="match status" value="1"/>
</dbReference>
<keyword evidence="4" id="KW-0411">Iron-sulfur</keyword>
<evidence type="ECO:0000256" key="2">
    <source>
        <dbReference type="ARBA" id="ARBA00022723"/>
    </source>
</evidence>
<feature type="domain" description="4Fe-4S ferredoxin-type" evidence="5">
    <location>
        <begin position="39"/>
        <end position="68"/>
    </location>
</feature>
<dbReference type="Gene3D" id="3.30.70.20">
    <property type="match status" value="1"/>
</dbReference>
<dbReference type="Pfam" id="PF00037">
    <property type="entry name" value="Fer4"/>
    <property type="match status" value="1"/>
</dbReference>
<comment type="caution">
    <text evidence="6">The sequence shown here is derived from an EMBL/GenBank/DDBJ whole genome shotgun (WGS) entry which is preliminary data.</text>
</comment>